<reference evidence="3 4" key="1">
    <citation type="submission" date="2016-10" db="EMBL/GenBank/DDBJ databases">
        <authorList>
            <person name="Varghese N."/>
            <person name="Submissions S."/>
        </authorList>
    </citation>
    <scope>NUCLEOTIDE SEQUENCE [LARGE SCALE GENOMIC DNA]</scope>
    <source>
        <strain evidence="3 4">CGMCC 1.8499</strain>
    </source>
</reference>
<accession>A0ABY1GBD4</accession>
<dbReference type="InterPro" id="IPR027843">
    <property type="entry name" value="DUF4440"/>
</dbReference>
<comment type="caution">
    <text evidence="3">The sequence shown here is derived from an EMBL/GenBank/DDBJ whole genome shotgun (WGS) entry which is preliminary data.</text>
</comment>
<feature type="chain" id="PRO_5047389180" evidence="1">
    <location>
        <begin position="27"/>
        <end position="162"/>
    </location>
</feature>
<dbReference type="SUPFAM" id="SSF54427">
    <property type="entry name" value="NTF2-like"/>
    <property type="match status" value="1"/>
</dbReference>
<sequence>MLKNTSQLKMISLLLLGALSSFAVNAHGDEAHPNKSTLFVGIDSEPAHTVTAFKKALKQGDQVTARKLLADNVIIFEGGGIERSADEYANHHMHADMAFLKAVESTLLEHQVFTQGDIAFSIARSSTEGSYKGKEIKSIGMETITLKNTDNGWKITHIHWSN</sequence>
<proteinExistence type="predicted"/>
<feature type="domain" description="DUF4440" evidence="2">
    <location>
        <begin position="50"/>
        <end position="155"/>
    </location>
</feature>
<feature type="signal peptide" evidence="1">
    <location>
        <begin position="1"/>
        <end position="26"/>
    </location>
</feature>
<keyword evidence="3" id="KW-0413">Isomerase</keyword>
<keyword evidence="4" id="KW-1185">Reference proteome</keyword>
<protein>
    <submittedName>
        <fullName evidence="3">Ketosteroid isomerase homolog</fullName>
    </submittedName>
</protein>
<evidence type="ECO:0000259" key="2">
    <source>
        <dbReference type="Pfam" id="PF14534"/>
    </source>
</evidence>
<gene>
    <name evidence="3" type="ORF">SAMN04487854_102234</name>
</gene>
<dbReference type="RefSeq" id="WP_074988538.1">
    <property type="nucleotide sequence ID" value="NZ_CP185401.1"/>
</dbReference>
<evidence type="ECO:0000313" key="3">
    <source>
        <dbReference type="EMBL" id="SFT41229.1"/>
    </source>
</evidence>
<dbReference type="Proteomes" id="UP000183805">
    <property type="component" value="Unassembled WGS sequence"/>
</dbReference>
<evidence type="ECO:0000313" key="4">
    <source>
        <dbReference type="Proteomes" id="UP000183805"/>
    </source>
</evidence>
<dbReference type="Pfam" id="PF14534">
    <property type="entry name" value="DUF4440"/>
    <property type="match status" value="1"/>
</dbReference>
<keyword evidence="1" id="KW-0732">Signal</keyword>
<organism evidence="3 4">
    <name type="scientific">Pseudoalteromonas lipolytica</name>
    <dbReference type="NCBI Taxonomy" id="570156"/>
    <lineage>
        <taxon>Bacteria</taxon>
        <taxon>Pseudomonadati</taxon>
        <taxon>Pseudomonadota</taxon>
        <taxon>Gammaproteobacteria</taxon>
        <taxon>Alteromonadales</taxon>
        <taxon>Pseudoalteromonadaceae</taxon>
        <taxon>Pseudoalteromonas</taxon>
    </lineage>
</organism>
<evidence type="ECO:0000256" key="1">
    <source>
        <dbReference type="SAM" id="SignalP"/>
    </source>
</evidence>
<dbReference type="EMBL" id="FPAZ01000002">
    <property type="protein sequence ID" value="SFT41229.1"/>
    <property type="molecule type" value="Genomic_DNA"/>
</dbReference>
<dbReference type="Gene3D" id="3.10.450.50">
    <property type="match status" value="1"/>
</dbReference>
<name>A0ABY1GBD4_9GAMM</name>
<dbReference type="InterPro" id="IPR032710">
    <property type="entry name" value="NTF2-like_dom_sf"/>
</dbReference>
<dbReference type="GO" id="GO:0016853">
    <property type="term" value="F:isomerase activity"/>
    <property type="evidence" value="ECO:0007669"/>
    <property type="project" value="UniProtKB-KW"/>
</dbReference>